<name>A0A914D061_9BILA</name>
<keyword evidence="2" id="KW-1185">Reference proteome</keyword>
<keyword evidence="1" id="KW-0472">Membrane</keyword>
<dbReference type="GO" id="GO:0016020">
    <property type="term" value="C:membrane"/>
    <property type="evidence" value="ECO:0007669"/>
    <property type="project" value="InterPro"/>
</dbReference>
<dbReference type="Proteomes" id="UP000887540">
    <property type="component" value="Unplaced"/>
</dbReference>
<accession>A0A914D061</accession>
<dbReference type="WBParaSite" id="ACRNAN_scaffold16609.g14336.t1">
    <property type="protein sequence ID" value="ACRNAN_scaffold16609.g14336.t1"/>
    <property type="gene ID" value="ACRNAN_scaffold16609.g14336"/>
</dbReference>
<sequence>MDSWPIIVIFSLLISFETFFITDALNGTGKYEKGSHARLLKDLFKGYDKRIRPLADEGVPVLVHGTLLGAILIQV</sequence>
<proteinExistence type="predicted"/>
<dbReference type="GO" id="GO:0005230">
    <property type="term" value="F:extracellular ligand-gated monoatomic ion channel activity"/>
    <property type="evidence" value="ECO:0007669"/>
    <property type="project" value="InterPro"/>
</dbReference>
<feature type="transmembrane region" description="Helical" evidence="1">
    <location>
        <begin position="6"/>
        <end position="25"/>
    </location>
</feature>
<keyword evidence="1" id="KW-1133">Transmembrane helix</keyword>
<evidence type="ECO:0000313" key="3">
    <source>
        <dbReference type="WBParaSite" id="ACRNAN_scaffold16609.g14336.t1"/>
    </source>
</evidence>
<dbReference type="SUPFAM" id="SSF63712">
    <property type="entry name" value="Nicotinic receptor ligand binding domain-like"/>
    <property type="match status" value="1"/>
</dbReference>
<keyword evidence="1" id="KW-0812">Transmembrane</keyword>
<evidence type="ECO:0000313" key="2">
    <source>
        <dbReference type="Proteomes" id="UP000887540"/>
    </source>
</evidence>
<dbReference type="AlphaFoldDB" id="A0A914D061"/>
<evidence type="ECO:0000256" key="1">
    <source>
        <dbReference type="SAM" id="Phobius"/>
    </source>
</evidence>
<dbReference type="InterPro" id="IPR036734">
    <property type="entry name" value="Neur_chan_lig-bd_sf"/>
</dbReference>
<protein>
    <submittedName>
        <fullName evidence="3">Neurotransmitter-gated ion-channel ligand-binding domain-containing protein</fullName>
    </submittedName>
</protein>
<reference evidence="3" key="1">
    <citation type="submission" date="2022-11" db="UniProtKB">
        <authorList>
            <consortium name="WormBaseParasite"/>
        </authorList>
    </citation>
    <scope>IDENTIFICATION</scope>
</reference>
<organism evidence="2 3">
    <name type="scientific">Acrobeloides nanus</name>
    <dbReference type="NCBI Taxonomy" id="290746"/>
    <lineage>
        <taxon>Eukaryota</taxon>
        <taxon>Metazoa</taxon>
        <taxon>Ecdysozoa</taxon>
        <taxon>Nematoda</taxon>
        <taxon>Chromadorea</taxon>
        <taxon>Rhabditida</taxon>
        <taxon>Tylenchina</taxon>
        <taxon>Cephalobomorpha</taxon>
        <taxon>Cephaloboidea</taxon>
        <taxon>Cephalobidae</taxon>
        <taxon>Acrobeloides</taxon>
    </lineage>
</organism>